<keyword evidence="4 6" id="KW-0805">Transcription regulation</keyword>
<keyword evidence="3 6" id="KW-0694">RNA-binding</keyword>
<name>D6YVK0_WADCW</name>
<dbReference type="InterPro" id="IPR006027">
    <property type="entry name" value="NusB_RsmB_TIM44"/>
</dbReference>
<dbReference type="NCBIfam" id="TIGR01951">
    <property type="entry name" value="nusB"/>
    <property type="match status" value="1"/>
</dbReference>
<sequence>MIQMAVPQQKIREIVFQLLYGHDWHSPEKEAFHTFLSKEAKISKKVILEAQERVDLIRGREKELDQLIGESAKSYAFDRIPRVERNILRLGIYELLFDEQIPPKVAIAEAIRLGRKFSTPESATFINAIMDELYQKRCTPQVKDE</sequence>
<evidence type="ECO:0000256" key="4">
    <source>
        <dbReference type="ARBA" id="ARBA00023015"/>
    </source>
</evidence>
<dbReference type="STRING" id="716544.wcw_0794"/>
<evidence type="ECO:0000313" key="9">
    <source>
        <dbReference type="Proteomes" id="UP000001505"/>
    </source>
</evidence>
<dbReference type="GO" id="GO:0031564">
    <property type="term" value="P:transcription antitermination"/>
    <property type="evidence" value="ECO:0007669"/>
    <property type="project" value="UniProtKB-KW"/>
</dbReference>
<accession>D6YVK0</accession>
<evidence type="ECO:0000259" key="7">
    <source>
        <dbReference type="Pfam" id="PF01029"/>
    </source>
</evidence>
<evidence type="ECO:0000256" key="3">
    <source>
        <dbReference type="ARBA" id="ARBA00022884"/>
    </source>
</evidence>
<keyword evidence="2 6" id="KW-0889">Transcription antitermination</keyword>
<evidence type="ECO:0000256" key="2">
    <source>
        <dbReference type="ARBA" id="ARBA00022814"/>
    </source>
</evidence>
<dbReference type="GO" id="GO:0006353">
    <property type="term" value="P:DNA-templated transcription termination"/>
    <property type="evidence" value="ECO:0007669"/>
    <property type="project" value="UniProtKB-UniRule"/>
</dbReference>
<comment type="similarity">
    <text evidence="1 6">Belongs to the NusB family.</text>
</comment>
<dbReference type="GO" id="GO:0003723">
    <property type="term" value="F:RNA binding"/>
    <property type="evidence" value="ECO:0007669"/>
    <property type="project" value="UniProtKB-UniRule"/>
</dbReference>
<keyword evidence="9" id="KW-1185">Reference proteome</keyword>
<dbReference type="KEGG" id="wch:wcw_0794"/>
<evidence type="ECO:0000313" key="8">
    <source>
        <dbReference type="EMBL" id="ADI38161.1"/>
    </source>
</evidence>
<evidence type="ECO:0000256" key="6">
    <source>
        <dbReference type="HAMAP-Rule" id="MF_00073"/>
    </source>
</evidence>
<dbReference type="eggNOG" id="COG0781">
    <property type="taxonomic scope" value="Bacteria"/>
</dbReference>
<dbReference type="AlphaFoldDB" id="D6YVK0"/>
<feature type="domain" description="NusB/RsmB/TIM44" evidence="7">
    <location>
        <begin position="10"/>
        <end position="134"/>
    </location>
</feature>
<dbReference type="HAMAP" id="MF_00073">
    <property type="entry name" value="NusB"/>
    <property type="match status" value="1"/>
</dbReference>
<proteinExistence type="inferred from homology"/>
<protein>
    <recommendedName>
        <fullName evidence="6">Transcription antitermination protein NusB</fullName>
    </recommendedName>
    <alternativeName>
        <fullName evidence="6">Antitermination factor NusB</fullName>
    </alternativeName>
</protein>
<gene>
    <name evidence="6 8" type="primary">nusB</name>
    <name evidence="8" type="ordered locus">wcw_0794</name>
</gene>
<dbReference type="SUPFAM" id="SSF48013">
    <property type="entry name" value="NusB-like"/>
    <property type="match status" value="1"/>
</dbReference>
<dbReference type="PANTHER" id="PTHR11078:SF3">
    <property type="entry name" value="ANTITERMINATION NUSB DOMAIN-CONTAINING PROTEIN"/>
    <property type="match status" value="1"/>
</dbReference>
<dbReference type="PANTHER" id="PTHR11078">
    <property type="entry name" value="N UTILIZATION SUBSTANCE PROTEIN B-RELATED"/>
    <property type="match status" value="1"/>
</dbReference>
<evidence type="ECO:0000256" key="1">
    <source>
        <dbReference type="ARBA" id="ARBA00005952"/>
    </source>
</evidence>
<dbReference type="HOGENOM" id="CLU_087843_2_3_0"/>
<comment type="function">
    <text evidence="6">Involved in transcription antitermination. Required for transcription of ribosomal RNA (rRNA) genes. Binds specifically to the boxA antiterminator sequence of the ribosomal RNA (rrn) operons.</text>
</comment>
<keyword evidence="5 6" id="KW-0804">Transcription</keyword>
<dbReference type="EMBL" id="CP001928">
    <property type="protein sequence ID" value="ADI38161.1"/>
    <property type="molecule type" value="Genomic_DNA"/>
</dbReference>
<dbReference type="Pfam" id="PF01029">
    <property type="entry name" value="NusB"/>
    <property type="match status" value="1"/>
</dbReference>
<organism evidence="8 9">
    <name type="scientific">Waddlia chondrophila (strain ATCC VR-1470 / WSU 86-1044)</name>
    <dbReference type="NCBI Taxonomy" id="716544"/>
    <lineage>
        <taxon>Bacteria</taxon>
        <taxon>Pseudomonadati</taxon>
        <taxon>Chlamydiota</taxon>
        <taxon>Chlamydiia</taxon>
        <taxon>Parachlamydiales</taxon>
        <taxon>Waddliaceae</taxon>
        <taxon>Waddlia</taxon>
    </lineage>
</organism>
<evidence type="ECO:0000256" key="5">
    <source>
        <dbReference type="ARBA" id="ARBA00023163"/>
    </source>
</evidence>
<dbReference type="GO" id="GO:0005829">
    <property type="term" value="C:cytosol"/>
    <property type="evidence" value="ECO:0007669"/>
    <property type="project" value="TreeGrafter"/>
</dbReference>
<dbReference type="InterPro" id="IPR011605">
    <property type="entry name" value="NusB_fam"/>
</dbReference>
<dbReference type="Gene3D" id="1.10.940.10">
    <property type="entry name" value="NusB-like"/>
    <property type="match status" value="1"/>
</dbReference>
<reference evidence="8 9" key="1">
    <citation type="journal article" date="2010" name="PLoS ONE">
        <title>The Waddlia genome: a window into chlamydial biology.</title>
        <authorList>
            <person name="Bertelli C."/>
            <person name="Collyn F."/>
            <person name="Croxatto A."/>
            <person name="Ruckert C."/>
            <person name="Polkinghorne A."/>
            <person name="Kebbi-Beghdadi C."/>
            <person name="Goesmann A."/>
            <person name="Vaughan L."/>
            <person name="Greub G."/>
        </authorList>
    </citation>
    <scope>NUCLEOTIDE SEQUENCE [LARGE SCALE GENOMIC DNA]</scope>
    <source>
        <strain evidence="9">ATCC VR-1470 / WSU 86-1044</strain>
    </source>
</reference>
<dbReference type="Proteomes" id="UP000001505">
    <property type="component" value="Chromosome"/>
</dbReference>
<dbReference type="InterPro" id="IPR035926">
    <property type="entry name" value="NusB-like_sf"/>
</dbReference>